<evidence type="ECO:0000256" key="7">
    <source>
        <dbReference type="ARBA" id="ARBA00035036"/>
    </source>
</evidence>
<dbReference type="InterPro" id="IPR041525">
    <property type="entry name" value="N/Namide_PRibTrfase"/>
</dbReference>
<dbReference type="InterPro" id="IPR036068">
    <property type="entry name" value="Nicotinate_pribotase-like_C"/>
</dbReference>
<evidence type="ECO:0000256" key="1">
    <source>
        <dbReference type="ARBA" id="ARBA00010897"/>
    </source>
</evidence>
<evidence type="ECO:0000259" key="9">
    <source>
        <dbReference type="Pfam" id="PF04095"/>
    </source>
</evidence>
<comment type="catalytic activity">
    <reaction evidence="8">
        <text>beta-nicotinamide D-ribonucleotide + diphosphate = 5-phospho-alpha-D-ribose 1-diphosphate + nicotinamide + H(+)</text>
        <dbReference type="Rhea" id="RHEA:16149"/>
        <dbReference type="ChEBI" id="CHEBI:14649"/>
        <dbReference type="ChEBI" id="CHEBI:15378"/>
        <dbReference type="ChEBI" id="CHEBI:17154"/>
        <dbReference type="ChEBI" id="CHEBI:33019"/>
        <dbReference type="ChEBI" id="CHEBI:58017"/>
        <dbReference type="EC" id="2.4.2.12"/>
    </reaction>
    <physiologicalReaction direction="right-to-left" evidence="8">
        <dbReference type="Rhea" id="RHEA:16151"/>
    </physiologicalReaction>
</comment>
<evidence type="ECO:0000256" key="5">
    <source>
        <dbReference type="ARBA" id="ARBA00035007"/>
    </source>
</evidence>
<dbReference type="Pfam" id="PF04095">
    <property type="entry name" value="NAPRTase"/>
    <property type="match status" value="1"/>
</dbReference>
<sequence length="464" mass="52252">MNNLLLDSDMYKHSHHLMIPPKVKYTLAYQESRGVNDKGVTTETLVFGYQYYIKKYLEGQVVTKEKIELAKERVSEVFGNDTYFNETGWTHILEKHDGHLPLLIKAVPEGTVVPCHNVLLTIENTDPEVPWLTTFIETLLMRSWYPITVASTSFGIKRLIRKYAELTGGNLDIPFHLNDFGSRGVSSKESAGIGGMAHLINFLGSDTIEEVNYAKEFYSADFVAGSPPASEHSETLVWGEACEKEAYAHMLDTFPTGILSMVIDTYDTTYAVNQIICQDLREKILNRDGKLVIRPDSGFPPHISVQILKSLYKYFGGSINGKGYINLNPKVGIIYGDFISYGMIDDILSAVTKEGFTTDNIVFGMGGGLLQQVNRDTYKFAIKNSACADFDHKWIGIAKNPLTDPGKKSKKGRLQLVMENGEFKTQSYNMHQEDKDLLLPIFENGKLVKDYTWDDIRERAATFI</sequence>
<proteinExistence type="inferred from homology"/>
<dbReference type="EMBL" id="LAZR01010495">
    <property type="protein sequence ID" value="KKM66610.1"/>
    <property type="molecule type" value="Genomic_DNA"/>
</dbReference>
<dbReference type="InterPro" id="IPR013785">
    <property type="entry name" value="Aldolase_TIM"/>
</dbReference>
<evidence type="ECO:0000256" key="2">
    <source>
        <dbReference type="ARBA" id="ARBA00022642"/>
    </source>
</evidence>
<evidence type="ECO:0000256" key="8">
    <source>
        <dbReference type="ARBA" id="ARBA00047835"/>
    </source>
</evidence>
<feature type="domain" description="Nicotinamide phosphoribosyltransferase N-terminal" evidence="10">
    <location>
        <begin position="3"/>
        <end position="104"/>
    </location>
</feature>
<evidence type="ECO:0000256" key="4">
    <source>
        <dbReference type="ARBA" id="ARBA00022679"/>
    </source>
</evidence>
<accession>A0A0F9LQB9</accession>
<feature type="domain" description="Nicotinate/nicotinamide phosphoribosyltransferase" evidence="9">
    <location>
        <begin position="175"/>
        <end position="418"/>
    </location>
</feature>
<dbReference type="AlphaFoldDB" id="A0A0F9LQB9"/>
<evidence type="ECO:0000256" key="6">
    <source>
        <dbReference type="ARBA" id="ARBA00035024"/>
    </source>
</evidence>
<evidence type="ECO:0000256" key="3">
    <source>
        <dbReference type="ARBA" id="ARBA00022676"/>
    </source>
</evidence>
<dbReference type="GO" id="GO:0047280">
    <property type="term" value="F:nicotinamide phosphoribosyltransferase activity"/>
    <property type="evidence" value="ECO:0007669"/>
    <property type="project" value="UniProtKB-EC"/>
</dbReference>
<evidence type="ECO:0000259" key="10">
    <source>
        <dbReference type="Pfam" id="PF18127"/>
    </source>
</evidence>
<evidence type="ECO:0000313" key="11">
    <source>
        <dbReference type="EMBL" id="KKM66610.1"/>
    </source>
</evidence>
<comment type="caution">
    <text evidence="11">The sequence shown here is derived from an EMBL/GenBank/DDBJ whole genome shotgun (WGS) entry which is preliminary data.</text>
</comment>
<comment type="similarity">
    <text evidence="1">Belongs to the NAPRTase family.</text>
</comment>
<dbReference type="InterPro" id="IPR041529">
    <property type="entry name" value="DUF5598"/>
</dbReference>
<dbReference type="NCBIfam" id="NF006629">
    <property type="entry name" value="PRK09198.1"/>
    <property type="match status" value="1"/>
</dbReference>
<dbReference type="GO" id="GO:0009435">
    <property type="term" value="P:NAD+ biosynthetic process"/>
    <property type="evidence" value="ECO:0007669"/>
    <property type="project" value="InterPro"/>
</dbReference>
<dbReference type="InterPro" id="IPR016471">
    <property type="entry name" value="Nicotinamide_PRibTrfase"/>
</dbReference>
<keyword evidence="4" id="KW-0808">Transferase</keyword>
<name>A0A0F9LQB9_9ZZZZ</name>
<keyword evidence="3" id="KW-0328">Glycosyltransferase</keyword>
<reference evidence="11" key="1">
    <citation type="journal article" date="2015" name="Nature">
        <title>Complex archaea that bridge the gap between prokaryotes and eukaryotes.</title>
        <authorList>
            <person name="Spang A."/>
            <person name="Saw J.H."/>
            <person name="Jorgensen S.L."/>
            <person name="Zaremba-Niedzwiedzka K."/>
            <person name="Martijn J."/>
            <person name="Lind A.E."/>
            <person name="van Eijk R."/>
            <person name="Schleper C."/>
            <person name="Guy L."/>
            <person name="Ettema T.J."/>
        </authorList>
    </citation>
    <scope>NUCLEOTIDE SEQUENCE</scope>
</reference>
<dbReference type="Pfam" id="PF18127">
    <property type="entry name" value="NAMPT_N"/>
    <property type="match status" value="1"/>
</dbReference>
<comment type="pathway">
    <text evidence="5">Cofactor biosynthesis; NAD(+) biosynthesis; nicotinamide D-ribonucleotide from 5-phospho-alpha-D-ribose 1-diphosphate and nicotinamide: step 1/1.</text>
</comment>
<dbReference type="EC" id="2.4.2.12" evidence="6"/>
<protein>
    <recommendedName>
        <fullName evidence="7">Nicotinamide phosphoribosyltransferase</fullName>
        <ecNumber evidence="6">2.4.2.12</ecNumber>
    </recommendedName>
</protein>
<dbReference type="SUPFAM" id="SSF51690">
    <property type="entry name" value="Nicotinate/Quinolinate PRTase C-terminal domain-like"/>
    <property type="match status" value="1"/>
</dbReference>
<keyword evidence="2" id="KW-0662">Pyridine nucleotide biosynthesis</keyword>
<dbReference type="PANTHER" id="PTHR43816">
    <property type="entry name" value="NICOTINAMIDE PHOSPHORIBOSYLTRANSFERASE"/>
    <property type="match status" value="1"/>
</dbReference>
<gene>
    <name evidence="11" type="ORF">LCGC14_1479460</name>
</gene>
<organism evidence="11">
    <name type="scientific">marine sediment metagenome</name>
    <dbReference type="NCBI Taxonomy" id="412755"/>
    <lineage>
        <taxon>unclassified sequences</taxon>
        <taxon>metagenomes</taxon>
        <taxon>ecological metagenomes</taxon>
    </lineage>
</organism>
<dbReference type="Gene3D" id="3.20.20.70">
    <property type="entry name" value="Aldolase class I"/>
    <property type="match status" value="1"/>
</dbReference>
<dbReference type="PIRSF" id="PIRSF005943">
    <property type="entry name" value="NMPRT"/>
    <property type="match status" value="1"/>
</dbReference>
<dbReference type="PANTHER" id="PTHR43816:SF1">
    <property type="entry name" value="NICOTINAMIDE PHOSPHORIBOSYLTRANSFERASE"/>
    <property type="match status" value="1"/>
</dbReference>